<feature type="domain" description="SWIM-type" evidence="5">
    <location>
        <begin position="400"/>
        <end position="432"/>
    </location>
</feature>
<keyword evidence="7" id="KW-1185">Reference proteome</keyword>
<gene>
    <name evidence="6" type="ORF">N0F65_010915</name>
</gene>
<dbReference type="EMBL" id="DAKRPA010000091">
    <property type="protein sequence ID" value="DAZ99029.1"/>
    <property type="molecule type" value="Genomic_DNA"/>
</dbReference>
<keyword evidence="1" id="KW-0479">Metal-binding</keyword>
<dbReference type="GO" id="GO:0008270">
    <property type="term" value="F:zinc ion binding"/>
    <property type="evidence" value="ECO:0007669"/>
    <property type="project" value="UniProtKB-KW"/>
</dbReference>
<dbReference type="Pfam" id="PF10551">
    <property type="entry name" value="MULE"/>
    <property type="match status" value="1"/>
</dbReference>
<name>A0AAV2Z2S2_9STRA</name>
<reference evidence="6" key="2">
    <citation type="journal article" date="2023" name="Microbiol Resour">
        <title>Decontamination and Annotation of the Draft Genome Sequence of the Oomycete Lagenidium giganteum ARSEF 373.</title>
        <authorList>
            <person name="Morgan W.R."/>
            <person name="Tartar A."/>
        </authorList>
    </citation>
    <scope>NUCLEOTIDE SEQUENCE</scope>
    <source>
        <strain evidence="6">ARSEF 373</strain>
    </source>
</reference>
<dbReference type="PANTHER" id="PTHR31973">
    <property type="entry name" value="POLYPROTEIN, PUTATIVE-RELATED"/>
    <property type="match status" value="1"/>
</dbReference>
<keyword evidence="3" id="KW-0862">Zinc</keyword>
<keyword evidence="2 4" id="KW-0863">Zinc-finger</keyword>
<protein>
    <recommendedName>
        <fullName evidence="5">SWIM-type domain-containing protein</fullName>
    </recommendedName>
</protein>
<evidence type="ECO:0000256" key="2">
    <source>
        <dbReference type="ARBA" id="ARBA00022771"/>
    </source>
</evidence>
<dbReference type="PROSITE" id="PS50966">
    <property type="entry name" value="ZF_SWIM"/>
    <property type="match status" value="1"/>
</dbReference>
<proteinExistence type="predicted"/>
<sequence>MSSTFPPFRATYNDMGELRRELKVLSVQLNLPYYMHHSSPQRLEARCPAWKTRKEQDVTCGFVVSANRHTNGKIYVTRASLSHAPGCTAVQARGNHISAAALMETAKPMIKKMSEENLKPRDMANMIKEQFGVSTSYMTAWRALSSLRQSKKAEENASFMKIRGYLDLFVSHNEGSYAVFEHRTGTHIFARAFLCPKPLQAIPKYCRSALLLSVFLVTSTHGGVVMTVTAQDALGEKIPLAVGVVPEENEAEWTFFLTHLHKAIPDMERSITTLVHNRGEELQQAIQAVFPTCVQSNQVESFFSILPNQQASSGVQVDPIVQWMETLCAKTPLMILVGWVSKIASTLYQRFEKYRSMTSEYPEDFQTLLLQYDAEASRYDVVRVAEHGFEVIDHESGRQRVVDFSKQSCSCGEYDASKFPCLHVYLAISFAGLMQADFIPKIFLMSSLKSLYGGRITPIDVETVPVDQVTTPNPVQKTRGRPRKVQQIQQFGGSKLERLACSVCGVKGHNKRTCKRFVVPPEAAPITIGAALQEPDVEVTEEPTFLDHTCKNCLRPFLASQHLLTTWYVVNRRRRSAL</sequence>
<dbReference type="Proteomes" id="UP001146120">
    <property type="component" value="Unassembled WGS sequence"/>
</dbReference>
<evidence type="ECO:0000256" key="4">
    <source>
        <dbReference type="PROSITE-ProRule" id="PRU00325"/>
    </source>
</evidence>
<evidence type="ECO:0000259" key="5">
    <source>
        <dbReference type="PROSITE" id="PS50966"/>
    </source>
</evidence>
<evidence type="ECO:0000313" key="7">
    <source>
        <dbReference type="Proteomes" id="UP001146120"/>
    </source>
</evidence>
<evidence type="ECO:0000313" key="6">
    <source>
        <dbReference type="EMBL" id="DAZ99029.1"/>
    </source>
</evidence>
<dbReference type="PANTHER" id="PTHR31973:SF187">
    <property type="entry name" value="MUTATOR TRANSPOSASE MUDRA PROTEIN"/>
    <property type="match status" value="1"/>
</dbReference>
<dbReference type="AlphaFoldDB" id="A0AAV2Z2S2"/>
<dbReference type="InterPro" id="IPR018289">
    <property type="entry name" value="MULE_transposase_dom"/>
</dbReference>
<organism evidence="6 7">
    <name type="scientific">Lagenidium giganteum</name>
    <dbReference type="NCBI Taxonomy" id="4803"/>
    <lineage>
        <taxon>Eukaryota</taxon>
        <taxon>Sar</taxon>
        <taxon>Stramenopiles</taxon>
        <taxon>Oomycota</taxon>
        <taxon>Peronosporomycetes</taxon>
        <taxon>Pythiales</taxon>
        <taxon>Pythiaceae</taxon>
    </lineage>
</organism>
<comment type="caution">
    <text evidence="6">The sequence shown here is derived from an EMBL/GenBank/DDBJ whole genome shotgun (WGS) entry which is preliminary data.</text>
</comment>
<evidence type="ECO:0000256" key="3">
    <source>
        <dbReference type="ARBA" id="ARBA00022833"/>
    </source>
</evidence>
<accession>A0AAV2Z2S2</accession>
<dbReference type="SMART" id="SM00575">
    <property type="entry name" value="ZnF_PMZ"/>
    <property type="match status" value="1"/>
</dbReference>
<dbReference type="InterPro" id="IPR006564">
    <property type="entry name" value="Znf_PMZ"/>
</dbReference>
<reference evidence="6" key="1">
    <citation type="submission" date="2022-11" db="EMBL/GenBank/DDBJ databases">
        <authorList>
            <person name="Morgan W.R."/>
            <person name="Tartar A."/>
        </authorList>
    </citation>
    <scope>NUCLEOTIDE SEQUENCE</scope>
    <source>
        <strain evidence="6">ARSEF 373</strain>
    </source>
</reference>
<dbReference type="InterPro" id="IPR007527">
    <property type="entry name" value="Znf_SWIM"/>
</dbReference>
<dbReference type="Pfam" id="PF04434">
    <property type="entry name" value="SWIM"/>
    <property type="match status" value="1"/>
</dbReference>
<evidence type="ECO:0000256" key="1">
    <source>
        <dbReference type="ARBA" id="ARBA00022723"/>
    </source>
</evidence>